<dbReference type="RefSeq" id="WP_006439287.1">
    <property type="nucleotide sequence ID" value="NZ_DS995355.1"/>
</dbReference>
<dbReference type="STRING" id="500633.CLOHIR_00365"/>
<gene>
    <name evidence="1" type="ORF">CLOHIR_00365</name>
</gene>
<name>B6FWW6_PEPHT</name>
<protein>
    <submittedName>
        <fullName evidence="1">Phage portal protein, HK97 family</fullName>
    </submittedName>
</protein>
<comment type="caution">
    <text evidence="1">The sequence shown here is derived from an EMBL/GenBank/DDBJ whole genome shotgun (WGS) entry which is preliminary data.</text>
</comment>
<dbReference type="OrthoDB" id="2491at2"/>
<dbReference type="eggNOG" id="COG4695">
    <property type="taxonomic scope" value="Bacteria"/>
</dbReference>
<dbReference type="AlphaFoldDB" id="B6FWW6"/>
<keyword evidence="2" id="KW-1185">Reference proteome</keyword>
<reference evidence="1 2" key="2">
    <citation type="submission" date="2008-10" db="EMBL/GenBank/DDBJ databases">
        <title>Draft genome sequence of Clostridium hiranonis (DSM 13275).</title>
        <authorList>
            <person name="Sudarsanam P."/>
            <person name="Ley R."/>
            <person name="Guruge J."/>
            <person name="Turnbaugh P.J."/>
            <person name="Mahowald M."/>
            <person name="Liep D."/>
            <person name="Gordon J."/>
        </authorList>
    </citation>
    <scope>NUCLEOTIDE SEQUENCE [LARGE SCALE GENOMIC DNA]</scope>
    <source>
        <strain evidence="1 2">DSM 13275</strain>
    </source>
</reference>
<evidence type="ECO:0000313" key="1">
    <source>
        <dbReference type="EMBL" id="EEA86027.1"/>
    </source>
</evidence>
<sequence length="390" mass="44544">MKFFNIFKTKEAPSRTKVELIQERGNGFYTWNGVLYKSDIVRATIRPIVKAVGKMTPKHIRSQDGNLVINPEPYMRFLIEEPNPLMSSQVFLEKMVSQFLLNGNAFAVITSDEYGLPNQIYPVEANGVEAEYDNGVLKLVFHLPNGNKVKYPYDRIIHLRTDFNGNDIFGTSPKDALKSLMEVINTTDQGVVKAIKNSNVIKWLLKFKQVLKEEDIEKQTQKFVDSYLNIDKNNGGAAATDPKYDVEQVKNESYVPNALQMTNAKMRLYDFFNVNENIVQSKYSEDEWNAFYESVLEPIAIQLSNEFTRKLFTRRERGFGNRIVFESVSLQYASMQTKLNLQAMVDRGAMTPNEWREVLNLTPIEGGDKPIRRLDTATIDTTVEGGDGDE</sequence>
<evidence type="ECO:0000313" key="2">
    <source>
        <dbReference type="Proteomes" id="UP000003178"/>
    </source>
</evidence>
<dbReference type="InterPro" id="IPR006944">
    <property type="entry name" value="Phage/GTA_portal"/>
</dbReference>
<dbReference type="HOGENOM" id="CLU_054194_0_0_9"/>
<proteinExistence type="predicted"/>
<organism evidence="1 2">
    <name type="scientific">Peptacetobacter hiranonis (strain DSM 13275 / JCM 10541 / KCTC 15199 / TO-931)</name>
    <name type="common">Clostridium hiranonis</name>
    <dbReference type="NCBI Taxonomy" id="500633"/>
    <lineage>
        <taxon>Bacteria</taxon>
        <taxon>Bacillati</taxon>
        <taxon>Bacillota</taxon>
        <taxon>Clostridia</taxon>
        <taxon>Peptostreptococcales</taxon>
        <taxon>Peptostreptococcaceae</taxon>
        <taxon>Peptacetobacter</taxon>
    </lineage>
</organism>
<dbReference type="EMBL" id="ABWP01000011">
    <property type="protein sequence ID" value="EEA86027.1"/>
    <property type="molecule type" value="Genomic_DNA"/>
</dbReference>
<reference evidence="1 2" key="1">
    <citation type="submission" date="2008-09" db="EMBL/GenBank/DDBJ databases">
        <authorList>
            <person name="Fulton L."/>
            <person name="Clifton S."/>
            <person name="Fulton B."/>
            <person name="Xu J."/>
            <person name="Minx P."/>
            <person name="Pepin K.H."/>
            <person name="Johnson M."/>
            <person name="Thiruvilangam P."/>
            <person name="Bhonagiri V."/>
            <person name="Nash W.E."/>
            <person name="Mardis E.R."/>
            <person name="Wilson R.K."/>
        </authorList>
    </citation>
    <scope>NUCLEOTIDE SEQUENCE [LARGE SCALE GENOMIC DNA]</scope>
    <source>
        <strain evidence="1 2">DSM 13275</strain>
    </source>
</reference>
<accession>B6FWW6</accession>
<dbReference type="Proteomes" id="UP000003178">
    <property type="component" value="Unassembled WGS sequence"/>
</dbReference>
<dbReference type="Pfam" id="PF04860">
    <property type="entry name" value="Phage_portal"/>
    <property type="match status" value="1"/>
</dbReference>